<keyword evidence="2" id="KW-0830">Ubiquinone</keyword>
<sequence>MAYDTSLSSANTEYLNFVAKQIMPLKRRSLEVLRLAPGDTALDVGCGPGIDTLALAREVGPGGQVLGIDASEAAVQQANRAAEQQGCSAWTRHRVGRAEQLPCADASVDAARAERLLQHLSDPAAAIAELRRVLRPGGRVALIDTDYASCSLNTRRPELQRRILEGFGQMFASPSAARRMPGWLDTDGWHDVQLEVHAFGTRSFEVARTALHLEELAAQAARSGTASSEEAQAWLQDLEEQARQRHFFASVTLVLVWAERA</sequence>
<keyword evidence="3" id="KW-1185">Reference proteome</keyword>
<dbReference type="Pfam" id="PF08241">
    <property type="entry name" value="Methyltransf_11"/>
    <property type="match status" value="1"/>
</dbReference>
<dbReference type="GO" id="GO:0008757">
    <property type="term" value="F:S-adenosylmethionine-dependent methyltransferase activity"/>
    <property type="evidence" value="ECO:0007669"/>
    <property type="project" value="InterPro"/>
</dbReference>
<dbReference type="CDD" id="cd02440">
    <property type="entry name" value="AdoMet_MTases"/>
    <property type="match status" value="1"/>
</dbReference>
<comment type="caution">
    <text evidence="2">The sequence shown here is derived from an EMBL/GenBank/DDBJ whole genome shotgun (WGS) entry which is preliminary data.</text>
</comment>
<dbReference type="AlphaFoldDB" id="A0A841HY18"/>
<proteinExistence type="predicted"/>
<keyword evidence="2" id="KW-0808">Transferase</keyword>
<reference evidence="2 3" key="1">
    <citation type="submission" date="2020-08" db="EMBL/GenBank/DDBJ databases">
        <title>Genomic Encyclopedia of Type Strains, Phase IV (KMG-IV): sequencing the most valuable type-strain genomes for metagenomic binning, comparative biology and taxonomic classification.</title>
        <authorList>
            <person name="Goeker M."/>
        </authorList>
    </citation>
    <scope>NUCLEOTIDE SEQUENCE [LARGE SCALE GENOMIC DNA]</scope>
    <source>
        <strain evidence="2 3">DSM 21458</strain>
    </source>
</reference>
<dbReference type="GO" id="GO:0032259">
    <property type="term" value="P:methylation"/>
    <property type="evidence" value="ECO:0007669"/>
    <property type="project" value="UniProtKB-KW"/>
</dbReference>
<dbReference type="RefSeq" id="WP_183985093.1">
    <property type="nucleotide sequence ID" value="NZ_JACHHG010000003.1"/>
</dbReference>
<accession>A0A841HY18</accession>
<dbReference type="InterPro" id="IPR029063">
    <property type="entry name" value="SAM-dependent_MTases_sf"/>
</dbReference>
<evidence type="ECO:0000259" key="1">
    <source>
        <dbReference type="Pfam" id="PF08241"/>
    </source>
</evidence>
<dbReference type="PANTHER" id="PTHR43591:SF24">
    <property type="entry name" value="2-METHOXY-6-POLYPRENYL-1,4-BENZOQUINOL METHYLASE, MITOCHONDRIAL"/>
    <property type="match status" value="1"/>
</dbReference>
<dbReference type="InterPro" id="IPR013216">
    <property type="entry name" value="Methyltransf_11"/>
</dbReference>
<dbReference type="Gene3D" id="3.40.50.150">
    <property type="entry name" value="Vaccinia Virus protein VP39"/>
    <property type="match status" value="1"/>
</dbReference>
<organism evidence="2 3">
    <name type="scientific">Deinobacterium chartae</name>
    <dbReference type="NCBI Taxonomy" id="521158"/>
    <lineage>
        <taxon>Bacteria</taxon>
        <taxon>Thermotogati</taxon>
        <taxon>Deinococcota</taxon>
        <taxon>Deinococci</taxon>
        <taxon>Deinococcales</taxon>
        <taxon>Deinococcaceae</taxon>
        <taxon>Deinobacterium</taxon>
    </lineage>
</organism>
<name>A0A841HY18_9DEIO</name>
<evidence type="ECO:0000313" key="2">
    <source>
        <dbReference type="EMBL" id="MBB6097544.1"/>
    </source>
</evidence>
<dbReference type="EMBL" id="JACHHG010000003">
    <property type="protein sequence ID" value="MBB6097544.1"/>
    <property type="molecule type" value="Genomic_DNA"/>
</dbReference>
<dbReference type="PANTHER" id="PTHR43591">
    <property type="entry name" value="METHYLTRANSFERASE"/>
    <property type="match status" value="1"/>
</dbReference>
<protein>
    <submittedName>
        <fullName evidence="2">Ubiquinone/menaquinone biosynthesis C-methylase UbiE</fullName>
    </submittedName>
</protein>
<dbReference type="SUPFAM" id="SSF53335">
    <property type="entry name" value="S-adenosyl-L-methionine-dependent methyltransferases"/>
    <property type="match status" value="1"/>
</dbReference>
<gene>
    <name evidence="2" type="ORF">HNR42_000961</name>
</gene>
<keyword evidence="2" id="KW-0489">Methyltransferase</keyword>
<feature type="domain" description="Methyltransferase type 11" evidence="1">
    <location>
        <begin position="42"/>
        <end position="141"/>
    </location>
</feature>
<dbReference type="Proteomes" id="UP000569951">
    <property type="component" value="Unassembled WGS sequence"/>
</dbReference>
<evidence type="ECO:0000313" key="3">
    <source>
        <dbReference type="Proteomes" id="UP000569951"/>
    </source>
</evidence>